<dbReference type="Proteomes" id="UP000756346">
    <property type="component" value="Unassembled WGS sequence"/>
</dbReference>
<name>A0A9P8YBY4_9PEZI</name>
<proteinExistence type="predicted"/>
<keyword evidence="2" id="KW-1185">Reference proteome</keyword>
<sequence>MTSFRLKRLQAKKPSPDRQVRLATSGFCKREAGAGRSGSCCAALIVAHQHALAGAFFIRRPCARLLSAPPNISHHPQTLLSSRVTLRPTTLLLSSLTLLDTQPIIQRRLLFDSRKSGFRTATTISLPAQRSTQHNQAVVFCLEFNITDNYQRQQT</sequence>
<evidence type="ECO:0000313" key="2">
    <source>
        <dbReference type="Proteomes" id="UP000756346"/>
    </source>
</evidence>
<protein>
    <submittedName>
        <fullName evidence="1">Uncharacterized protein</fullName>
    </submittedName>
</protein>
<gene>
    <name evidence="1" type="ORF">B0I36DRAFT_87651</name>
</gene>
<evidence type="ECO:0000313" key="1">
    <source>
        <dbReference type="EMBL" id="KAH7035075.1"/>
    </source>
</evidence>
<dbReference type="GeneID" id="70193043"/>
<accession>A0A9P8YBY4</accession>
<comment type="caution">
    <text evidence="1">The sequence shown here is derived from an EMBL/GenBank/DDBJ whole genome shotgun (WGS) entry which is preliminary data.</text>
</comment>
<dbReference type="AlphaFoldDB" id="A0A9P8YBY4"/>
<reference evidence="1" key="1">
    <citation type="journal article" date="2021" name="Nat. Commun.">
        <title>Genetic determinants of endophytism in the Arabidopsis root mycobiome.</title>
        <authorList>
            <person name="Mesny F."/>
            <person name="Miyauchi S."/>
            <person name="Thiergart T."/>
            <person name="Pickel B."/>
            <person name="Atanasova L."/>
            <person name="Karlsson M."/>
            <person name="Huettel B."/>
            <person name="Barry K.W."/>
            <person name="Haridas S."/>
            <person name="Chen C."/>
            <person name="Bauer D."/>
            <person name="Andreopoulos W."/>
            <person name="Pangilinan J."/>
            <person name="LaButti K."/>
            <person name="Riley R."/>
            <person name="Lipzen A."/>
            <person name="Clum A."/>
            <person name="Drula E."/>
            <person name="Henrissat B."/>
            <person name="Kohler A."/>
            <person name="Grigoriev I.V."/>
            <person name="Martin F.M."/>
            <person name="Hacquard S."/>
        </authorList>
    </citation>
    <scope>NUCLEOTIDE SEQUENCE</scope>
    <source>
        <strain evidence="1">MPI-CAGE-CH-0230</strain>
    </source>
</reference>
<dbReference type="EMBL" id="JAGTJQ010000003">
    <property type="protein sequence ID" value="KAH7035075.1"/>
    <property type="molecule type" value="Genomic_DNA"/>
</dbReference>
<organism evidence="1 2">
    <name type="scientific">Microdochium trichocladiopsis</name>
    <dbReference type="NCBI Taxonomy" id="1682393"/>
    <lineage>
        <taxon>Eukaryota</taxon>
        <taxon>Fungi</taxon>
        <taxon>Dikarya</taxon>
        <taxon>Ascomycota</taxon>
        <taxon>Pezizomycotina</taxon>
        <taxon>Sordariomycetes</taxon>
        <taxon>Xylariomycetidae</taxon>
        <taxon>Xylariales</taxon>
        <taxon>Microdochiaceae</taxon>
        <taxon>Microdochium</taxon>
    </lineage>
</organism>
<dbReference type="RefSeq" id="XP_046015168.1">
    <property type="nucleotide sequence ID" value="XM_046163497.1"/>
</dbReference>